<organism evidence="4 5">
    <name type="scientific">Limulus polyphemus</name>
    <name type="common">Atlantic horseshoe crab</name>
    <dbReference type="NCBI Taxonomy" id="6850"/>
    <lineage>
        <taxon>Eukaryota</taxon>
        <taxon>Metazoa</taxon>
        <taxon>Ecdysozoa</taxon>
        <taxon>Arthropoda</taxon>
        <taxon>Chelicerata</taxon>
        <taxon>Merostomata</taxon>
        <taxon>Xiphosura</taxon>
        <taxon>Limulidae</taxon>
        <taxon>Limulus</taxon>
    </lineage>
</organism>
<protein>
    <submittedName>
        <fullName evidence="5">Complement receptor type 1-like</fullName>
    </submittedName>
</protein>
<evidence type="ECO:0000256" key="2">
    <source>
        <dbReference type="PROSITE-ProRule" id="PRU00302"/>
    </source>
</evidence>
<dbReference type="Proteomes" id="UP000694941">
    <property type="component" value="Unplaced"/>
</dbReference>
<keyword evidence="4" id="KW-1185">Reference proteome</keyword>
<dbReference type="GeneID" id="111083925"/>
<feature type="domain" description="Sushi" evidence="3">
    <location>
        <begin position="37"/>
        <end position="101"/>
    </location>
</feature>
<dbReference type="PROSITE" id="PS50923">
    <property type="entry name" value="SUSHI"/>
    <property type="match status" value="2"/>
</dbReference>
<feature type="non-terminal residue" evidence="5">
    <location>
        <position position="173"/>
    </location>
</feature>
<name>A0ABM1RYC3_LIMPO</name>
<evidence type="ECO:0000313" key="5">
    <source>
        <dbReference type="RefSeq" id="XP_022236378.1"/>
    </source>
</evidence>
<keyword evidence="2" id="KW-0768">Sushi</keyword>
<proteinExistence type="predicted"/>
<dbReference type="RefSeq" id="XP_022236378.1">
    <property type="nucleotide sequence ID" value="XM_022380670.1"/>
</dbReference>
<dbReference type="Gene3D" id="2.10.70.10">
    <property type="entry name" value="Complement Module, domain 1"/>
    <property type="match status" value="2"/>
</dbReference>
<reference evidence="5" key="1">
    <citation type="submission" date="2025-08" db="UniProtKB">
        <authorList>
            <consortium name="RefSeq"/>
        </authorList>
    </citation>
    <scope>IDENTIFICATION</scope>
    <source>
        <tissue evidence="5">Muscle</tissue>
    </source>
</reference>
<evidence type="ECO:0000256" key="1">
    <source>
        <dbReference type="ARBA" id="ARBA00023157"/>
    </source>
</evidence>
<dbReference type="SUPFAM" id="SSF57535">
    <property type="entry name" value="Complement control module/SCR domain"/>
    <property type="match status" value="2"/>
</dbReference>
<evidence type="ECO:0000313" key="4">
    <source>
        <dbReference type="Proteomes" id="UP000694941"/>
    </source>
</evidence>
<keyword evidence="1" id="KW-1015">Disulfide bond</keyword>
<dbReference type="SMART" id="SM00032">
    <property type="entry name" value="CCP"/>
    <property type="match status" value="2"/>
</dbReference>
<evidence type="ECO:0000259" key="3">
    <source>
        <dbReference type="PROSITE" id="PS50923"/>
    </source>
</evidence>
<dbReference type="PANTHER" id="PTHR46839">
    <property type="entry name" value="SUSHI DOMAIN-CONTAINING PROTEIN 6"/>
    <property type="match status" value="1"/>
</dbReference>
<dbReference type="CDD" id="cd00033">
    <property type="entry name" value="CCP"/>
    <property type="match status" value="2"/>
</dbReference>
<sequence>MVGNSSATCKKNDVEKPRWTSEPPLCIAIRRALSIQPHCQYPESPNHGQIHCDQRAIEDAYPVGTICRYSCSAGYHMSKEDSVIICRRSRWNITKSVDCKKTKDRSRQCSTPIDPPNGQTFCRRRSTAGKYPQGTICWYFCNPGYEVSGPLSRKPVMVCQGPEWEVLENVICA</sequence>
<accession>A0ABM1RYC3</accession>
<dbReference type="InterPro" id="IPR035976">
    <property type="entry name" value="Sushi/SCR/CCP_sf"/>
</dbReference>
<gene>
    <name evidence="5" type="primary">LOC111083925</name>
</gene>
<feature type="domain" description="Sushi" evidence="3">
    <location>
        <begin position="107"/>
        <end position="173"/>
    </location>
</feature>
<dbReference type="PANTHER" id="PTHR46839:SF2">
    <property type="entry name" value="SUSHI DOMAIN-CONTAINING PROTEIN 6"/>
    <property type="match status" value="1"/>
</dbReference>
<dbReference type="InterPro" id="IPR000436">
    <property type="entry name" value="Sushi_SCR_CCP_dom"/>
</dbReference>
<comment type="caution">
    <text evidence="2">Lacks conserved residue(s) required for the propagation of feature annotation.</text>
</comment>
<dbReference type="Pfam" id="PF00084">
    <property type="entry name" value="Sushi"/>
    <property type="match status" value="2"/>
</dbReference>
<dbReference type="InterPro" id="IPR042866">
    <property type="entry name" value="SUSD6"/>
</dbReference>